<organism evidence="1 2">
    <name type="scientific">Ogataea haglerorum</name>
    <dbReference type="NCBI Taxonomy" id="1937702"/>
    <lineage>
        <taxon>Eukaryota</taxon>
        <taxon>Fungi</taxon>
        <taxon>Dikarya</taxon>
        <taxon>Ascomycota</taxon>
        <taxon>Saccharomycotina</taxon>
        <taxon>Pichiomycetes</taxon>
        <taxon>Pichiales</taxon>
        <taxon>Pichiaceae</taxon>
        <taxon>Ogataea</taxon>
    </lineage>
</organism>
<gene>
    <name evidence="1" type="ORF">KL946_000557</name>
</gene>
<comment type="caution">
    <text evidence="1">The sequence shown here is derived from an EMBL/GenBank/DDBJ whole genome shotgun (WGS) entry which is preliminary data.</text>
</comment>
<evidence type="ECO:0000313" key="1">
    <source>
        <dbReference type="EMBL" id="KAG7769274.1"/>
    </source>
</evidence>
<evidence type="ECO:0000313" key="2">
    <source>
        <dbReference type="Proteomes" id="UP000697297"/>
    </source>
</evidence>
<sequence>MPPNWDASFSLRVADNRATIPQPEYLRNVALTTNTHTVICRAWGANTKAAISIRAEPRSLQMQYERQSACGARIRQQQEGWSVFGTAAALSPRLQKWHTPTLPMRPLVHRRPHYEHLTRANI</sequence>
<protein>
    <submittedName>
        <fullName evidence="1">Uncharacterized protein</fullName>
    </submittedName>
</protein>
<dbReference type="EMBL" id="JAHLUN010000001">
    <property type="protein sequence ID" value="KAG7769274.1"/>
    <property type="molecule type" value="Genomic_DNA"/>
</dbReference>
<accession>A0ABQ7RP27</accession>
<reference evidence="1 2" key="1">
    <citation type="journal article" date="2021" name="G3 (Bethesda)">
        <title>Genomic diversity, chromosomal rearrangements, and interspecies hybridization in the ogataea polymorpha species complex.</title>
        <authorList>
            <person name="Hanson S.J."/>
            <person name="Cinneide E.O."/>
            <person name="Salzberg L.I."/>
            <person name="Wolfe K.H."/>
            <person name="McGowan J."/>
            <person name="Fitzpatrick D.A."/>
            <person name="Matlin K."/>
        </authorList>
    </citation>
    <scope>NUCLEOTIDE SEQUENCE [LARGE SCALE GENOMIC DNA]</scope>
    <source>
        <strain evidence="1">81-436-3</strain>
    </source>
</reference>
<dbReference type="Proteomes" id="UP000697297">
    <property type="component" value="Unassembled WGS sequence"/>
</dbReference>
<keyword evidence="2" id="KW-1185">Reference proteome</keyword>
<name>A0ABQ7RP27_9ASCO</name>
<proteinExistence type="predicted"/>